<dbReference type="STRING" id="442899.SAMN05720591_10636"/>
<evidence type="ECO:0000259" key="11">
    <source>
        <dbReference type="PROSITE" id="PS50929"/>
    </source>
</evidence>
<keyword evidence="13" id="KW-1185">Reference proteome</keyword>
<feature type="domain" description="ABC transmembrane type-1" evidence="11">
    <location>
        <begin position="17"/>
        <end position="298"/>
    </location>
</feature>
<evidence type="ECO:0000259" key="10">
    <source>
        <dbReference type="PROSITE" id="PS50893"/>
    </source>
</evidence>
<dbReference type="GO" id="GO:0005524">
    <property type="term" value="F:ATP binding"/>
    <property type="evidence" value="ECO:0007669"/>
    <property type="project" value="UniProtKB-KW"/>
</dbReference>
<keyword evidence="6 12" id="KW-0067">ATP-binding</keyword>
<feature type="transmembrane region" description="Helical" evidence="9">
    <location>
        <begin position="238"/>
        <end position="258"/>
    </location>
</feature>
<comment type="subcellular location">
    <subcellularLocation>
        <location evidence="1">Cell membrane</location>
        <topology evidence="1">Multi-pass membrane protein</topology>
    </subcellularLocation>
</comment>
<gene>
    <name evidence="12" type="primary">yfiB</name>
    <name evidence="12" type="ORF">HAL01_05780</name>
</gene>
<dbReference type="EMBL" id="BJYE01000005">
    <property type="protein sequence ID" value="GEN56114.1"/>
    <property type="molecule type" value="Genomic_DNA"/>
</dbReference>
<organism evidence="12 13">
    <name type="scientific">Halolactibacillus alkaliphilus</name>
    <dbReference type="NCBI Taxonomy" id="442899"/>
    <lineage>
        <taxon>Bacteria</taxon>
        <taxon>Bacillati</taxon>
        <taxon>Bacillota</taxon>
        <taxon>Bacilli</taxon>
        <taxon>Bacillales</taxon>
        <taxon>Bacillaceae</taxon>
        <taxon>Halolactibacillus</taxon>
    </lineage>
</organism>
<dbReference type="GO" id="GO:0016887">
    <property type="term" value="F:ATP hydrolysis activity"/>
    <property type="evidence" value="ECO:0007669"/>
    <property type="project" value="InterPro"/>
</dbReference>
<dbReference type="AlphaFoldDB" id="A0A511WZK1"/>
<dbReference type="PANTHER" id="PTHR43394">
    <property type="entry name" value="ATP-DEPENDENT PERMEASE MDL1, MITOCHONDRIAL"/>
    <property type="match status" value="1"/>
</dbReference>
<dbReference type="InterPro" id="IPR027417">
    <property type="entry name" value="P-loop_NTPase"/>
</dbReference>
<evidence type="ECO:0000256" key="1">
    <source>
        <dbReference type="ARBA" id="ARBA00004651"/>
    </source>
</evidence>
<accession>A0A511WZK1</accession>
<dbReference type="Pfam" id="PF00005">
    <property type="entry name" value="ABC_tran"/>
    <property type="match status" value="1"/>
</dbReference>
<dbReference type="InterPro" id="IPR039421">
    <property type="entry name" value="Type_1_exporter"/>
</dbReference>
<evidence type="ECO:0000256" key="7">
    <source>
        <dbReference type="ARBA" id="ARBA00022989"/>
    </source>
</evidence>
<feature type="transmembrane region" description="Helical" evidence="9">
    <location>
        <begin position="133"/>
        <end position="151"/>
    </location>
</feature>
<dbReference type="GO" id="GO:0005886">
    <property type="term" value="C:plasma membrane"/>
    <property type="evidence" value="ECO:0007669"/>
    <property type="project" value="UniProtKB-SubCell"/>
</dbReference>
<reference evidence="12 13" key="1">
    <citation type="submission" date="2019-07" db="EMBL/GenBank/DDBJ databases">
        <title>Whole genome shotgun sequence of Halolactibacillus alkaliphilus NBRC 103919.</title>
        <authorList>
            <person name="Hosoyama A."/>
            <person name="Uohara A."/>
            <person name="Ohji S."/>
            <person name="Ichikawa N."/>
        </authorList>
    </citation>
    <scope>NUCLEOTIDE SEQUENCE [LARGE SCALE GENOMIC DNA]</scope>
    <source>
        <strain evidence="12 13">NBRC 103919</strain>
    </source>
</reference>
<dbReference type="PROSITE" id="PS00211">
    <property type="entry name" value="ABC_TRANSPORTER_1"/>
    <property type="match status" value="1"/>
</dbReference>
<dbReference type="PROSITE" id="PS50929">
    <property type="entry name" value="ABC_TM1F"/>
    <property type="match status" value="1"/>
</dbReference>
<sequence length="583" mass="65682">MKTIFKLMKAYPIHITIALIFMLTELITELVLPLFIGRIIDLGIRAEDLNQTIIWGSLMIGVSLFAFVSGIINTYFAAYVAQQTGADLREKVYIKIQQFSFKNLDRFQTSSLITRLTNDVTQLERFVFMSLRIATRAPLLIIGSTVMALFVNVRLSLVLLIALPLLIVFMMTLIKYGSVLFRQIQHKLDQVNKVMRENLSGIRLIKAYVREDEEAERFSKKSAALKDQTIFTLRLMDISGPVIMLVMNAAILLILFQARDAIISTQLDIGDVVSVLNYATRMMQAIGMLNWISMAYTRSKASINRINEVLNEPVDLTTGNNRLEHKETDSHLTFSLVRFRYQPDLEEALSIPHLNILKGEHVAIIGATGSGKSTFMQLIPRAYDPTAGHISLYGQALPTLTLDDLRQHIGYVPQSTQLFSGTISDNLRFGKPDATEEELILAAKDAAIHDTIVRLPHGYQTMIGQRGVNLSGGQKQRLSIARALVRQPALLLLDDATSALDLATERHILDQIKKRQTTLIMVTQKISTMKQMDRILLFRDGHLEADGPHQTLLHCSTLYQTIAKSQHEEVTPWQEADINLEKK</sequence>
<feature type="transmembrane region" description="Helical" evidence="9">
    <location>
        <begin position="157"/>
        <end position="177"/>
    </location>
</feature>
<dbReference type="GO" id="GO:0015421">
    <property type="term" value="F:ABC-type oligopeptide transporter activity"/>
    <property type="evidence" value="ECO:0007669"/>
    <property type="project" value="TreeGrafter"/>
</dbReference>
<keyword evidence="7 9" id="KW-1133">Transmembrane helix</keyword>
<evidence type="ECO:0000256" key="5">
    <source>
        <dbReference type="ARBA" id="ARBA00022741"/>
    </source>
</evidence>
<evidence type="ECO:0000313" key="12">
    <source>
        <dbReference type="EMBL" id="GEN56114.1"/>
    </source>
</evidence>
<evidence type="ECO:0000313" key="13">
    <source>
        <dbReference type="Proteomes" id="UP000321400"/>
    </source>
</evidence>
<dbReference type="SMART" id="SM00382">
    <property type="entry name" value="AAA"/>
    <property type="match status" value="1"/>
</dbReference>
<dbReference type="Pfam" id="PF00664">
    <property type="entry name" value="ABC_membrane"/>
    <property type="match status" value="1"/>
</dbReference>
<dbReference type="Gene3D" id="3.40.50.300">
    <property type="entry name" value="P-loop containing nucleotide triphosphate hydrolases"/>
    <property type="match status" value="1"/>
</dbReference>
<dbReference type="RefSeq" id="WP_089800524.1">
    <property type="nucleotide sequence ID" value="NZ_BJYE01000005.1"/>
</dbReference>
<dbReference type="PANTHER" id="PTHR43394:SF1">
    <property type="entry name" value="ATP-BINDING CASSETTE SUB-FAMILY B MEMBER 10, MITOCHONDRIAL"/>
    <property type="match status" value="1"/>
</dbReference>
<evidence type="ECO:0000256" key="3">
    <source>
        <dbReference type="ARBA" id="ARBA00022475"/>
    </source>
</evidence>
<dbReference type="InterPro" id="IPR003439">
    <property type="entry name" value="ABC_transporter-like_ATP-bd"/>
</dbReference>
<dbReference type="InterPro" id="IPR017871">
    <property type="entry name" value="ABC_transporter-like_CS"/>
</dbReference>
<dbReference type="OrthoDB" id="9770415at2"/>
<dbReference type="CDD" id="cd18548">
    <property type="entry name" value="ABC_6TM_Tm287_like"/>
    <property type="match status" value="1"/>
</dbReference>
<name>A0A511WZK1_9BACI</name>
<evidence type="ECO:0000256" key="8">
    <source>
        <dbReference type="ARBA" id="ARBA00023136"/>
    </source>
</evidence>
<proteinExistence type="predicted"/>
<dbReference type="InterPro" id="IPR011527">
    <property type="entry name" value="ABC1_TM_dom"/>
</dbReference>
<feature type="transmembrane region" description="Helical" evidence="9">
    <location>
        <begin position="12"/>
        <end position="40"/>
    </location>
</feature>
<protein>
    <submittedName>
        <fullName evidence="12">Putative ABC transporter ATP-binding protein YfiB</fullName>
    </submittedName>
</protein>
<dbReference type="FunFam" id="3.40.50.300:FF:000221">
    <property type="entry name" value="Multidrug ABC transporter ATP-binding protein"/>
    <property type="match status" value="1"/>
</dbReference>
<dbReference type="InterPro" id="IPR003593">
    <property type="entry name" value="AAA+_ATPase"/>
</dbReference>
<comment type="caution">
    <text evidence="12">The sequence shown here is derived from an EMBL/GenBank/DDBJ whole genome shotgun (WGS) entry which is preliminary data.</text>
</comment>
<evidence type="ECO:0000256" key="4">
    <source>
        <dbReference type="ARBA" id="ARBA00022692"/>
    </source>
</evidence>
<dbReference type="Proteomes" id="UP000321400">
    <property type="component" value="Unassembled WGS sequence"/>
</dbReference>
<dbReference type="SUPFAM" id="SSF52540">
    <property type="entry name" value="P-loop containing nucleoside triphosphate hydrolases"/>
    <property type="match status" value="1"/>
</dbReference>
<dbReference type="PROSITE" id="PS50893">
    <property type="entry name" value="ABC_TRANSPORTER_2"/>
    <property type="match status" value="1"/>
</dbReference>
<feature type="transmembrane region" description="Helical" evidence="9">
    <location>
        <begin position="52"/>
        <end position="81"/>
    </location>
</feature>
<dbReference type="Gene3D" id="1.20.1560.10">
    <property type="entry name" value="ABC transporter type 1, transmembrane domain"/>
    <property type="match status" value="1"/>
</dbReference>
<dbReference type="SUPFAM" id="SSF90123">
    <property type="entry name" value="ABC transporter transmembrane region"/>
    <property type="match status" value="1"/>
</dbReference>
<dbReference type="InterPro" id="IPR036640">
    <property type="entry name" value="ABC1_TM_sf"/>
</dbReference>
<keyword evidence="3" id="KW-1003">Cell membrane</keyword>
<evidence type="ECO:0000256" key="9">
    <source>
        <dbReference type="SAM" id="Phobius"/>
    </source>
</evidence>
<feature type="domain" description="ABC transporter" evidence="10">
    <location>
        <begin position="332"/>
        <end position="565"/>
    </location>
</feature>
<evidence type="ECO:0000256" key="2">
    <source>
        <dbReference type="ARBA" id="ARBA00022448"/>
    </source>
</evidence>
<keyword evidence="5" id="KW-0547">Nucleotide-binding</keyword>
<keyword evidence="8 9" id="KW-0472">Membrane</keyword>
<keyword evidence="4 9" id="KW-0812">Transmembrane</keyword>
<keyword evidence="2" id="KW-0813">Transport</keyword>
<evidence type="ECO:0000256" key="6">
    <source>
        <dbReference type="ARBA" id="ARBA00022840"/>
    </source>
</evidence>